<dbReference type="EMBL" id="JAPDDT010000032">
    <property type="protein sequence ID" value="MCW1926643.1"/>
    <property type="molecule type" value="Genomic_DNA"/>
</dbReference>
<organism evidence="2 3">
    <name type="scientific">Luteolibacter arcticus</name>
    <dbReference type="NCBI Taxonomy" id="1581411"/>
    <lineage>
        <taxon>Bacteria</taxon>
        <taxon>Pseudomonadati</taxon>
        <taxon>Verrucomicrobiota</taxon>
        <taxon>Verrucomicrobiia</taxon>
        <taxon>Verrucomicrobiales</taxon>
        <taxon>Verrucomicrobiaceae</taxon>
        <taxon>Luteolibacter</taxon>
    </lineage>
</organism>
<name>A0ABT3GT35_9BACT</name>
<gene>
    <name evidence="2" type="ORF">OKA05_29085</name>
</gene>
<accession>A0ABT3GT35</accession>
<protein>
    <submittedName>
        <fullName evidence="2">Uncharacterized protein</fullName>
    </submittedName>
</protein>
<reference evidence="2 3" key="1">
    <citation type="submission" date="2022-10" db="EMBL/GenBank/DDBJ databases">
        <title>Luteolibacter arcticus strain CCTCC AB 2014275, whole genome shotgun sequencing project.</title>
        <authorList>
            <person name="Zhao G."/>
            <person name="Shen L."/>
        </authorList>
    </citation>
    <scope>NUCLEOTIDE SEQUENCE [LARGE SCALE GENOMIC DNA]</scope>
    <source>
        <strain evidence="2 3">CCTCC AB 2014275</strain>
    </source>
</reference>
<feature type="transmembrane region" description="Helical" evidence="1">
    <location>
        <begin position="82"/>
        <end position="103"/>
    </location>
</feature>
<sequence>MIHDVHVSVRLALFQMSAVVLGVFMTRAAFMGAGYPEANLNWNGLALIIRNHGYVLMLVPVAWTAASVYFEHYGSGQWSQRWTVISGVLLVVALGFLFLWCFANPYSGRMRISEMGNM</sequence>
<keyword evidence="1" id="KW-0812">Transmembrane</keyword>
<keyword evidence="1" id="KW-1133">Transmembrane helix</keyword>
<dbReference type="Proteomes" id="UP001320876">
    <property type="component" value="Unassembled WGS sequence"/>
</dbReference>
<dbReference type="RefSeq" id="WP_264490751.1">
    <property type="nucleotide sequence ID" value="NZ_JAPDDT010000032.1"/>
</dbReference>
<evidence type="ECO:0000313" key="2">
    <source>
        <dbReference type="EMBL" id="MCW1926643.1"/>
    </source>
</evidence>
<comment type="caution">
    <text evidence="2">The sequence shown here is derived from an EMBL/GenBank/DDBJ whole genome shotgun (WGS) entry which is preliminary data.</text>
</comment>
<evidence type="ECO:0000256" key="1">
    <source>
        <dbReference type="SAM" id="Phobius"/>
    </source>
</evidence>
<feature type="transmembrane region" description="Helical" evidence="1">
    <location>
        <begin position="12"/>
        <end position="30"/>
    </location>
</feature>
<evidence type="ECO:0000313" key="3">
    <source>
        <dbReference type="Proteomes" id="UP001320876"/>
    </source>
</evidence>
<proteinExistence type="predicted"/>
<keyword evidence="3" id="KW-1185">Reference proteome</keyword>
<keyword evidence="1" id="KW-0472">Membrane</keyword>
<feature type="transmembrane region" description="Helical" evidence="1">
    <location>
        <begin position="51"/>
        <end position="70"/>
    </location>
</feature>